<keyword evidence="3" id="KW-1185">Reference proteome</keyword>
<feature type="compositionally biased region" description="Low complexity" evidence="1">
    <location>
        <begin position="47"/>
        <end position="59"/>
    </location>
</feature>
<evidence type="ECO:0000256" key="1">
    <source>
        <dbReference type="SAM" id="MobiDB-lite"/>
    </source>
</evidence>
<gene>
    <name evidence="2" type="ORF">CDAR_96541</name>
</gene>
<evidence type="ECO:0000313" key="3">
    <source>
        <dbReference type="Proteomes" id="UP001054837"/>
    </source>
</evidence>
<sequence length="101" mass="11262">MHHSSPHRGREANVANSPPLEKCFISIVKDFSPAKRVHLLGIKRHLAPTASSSPGSASADKTLKKKKKRMHHVKQRIACLVSRLSHATLPRLAFSRKCSFF</sequence>
<evidence type="ECO:0000313" key="2">
    <source>
        <dbReference type="EMBL" id="GIY13026.1"/>
    </source>
</evidence>
<proteinExistence type="predicted"/>
<dbReference type="AlphaFoldDB" id="A0AAV4QXI6"/>
<reference evidence="2 3" key="1">
    <citation type="submission" date="2021-06" db="EMBL/GenBank/DDBJ databases">
        <title>Caerostris darwini draft genome.</title>
        <authorList>
            <person name="Kono N."/>
            <person name="Arakawa K."/>
        </authorList>
    </citation>
    <scope>NUCLEOTIDE SEQUENCE [LARGE SCALE GENOMIC DNA]</scope>
</reference>
<protein>
    <submittedName>
        <fullName evidence="2">Uncharacterized protein</fullName>
    </submittedName>
</protein>
<dbReference type="EMBL" id="BPLQ01005166">
    <property type="protein sequence ID" value="GIY13026.1"/>
    <property type="molecule type" value="Genomic_DNA"/>
</dbReference>
<organism evidence="2 3">
    <name type="scientific">Caerostris darwini</name>
    <dbReference type="NCBI Taxonomy" id="1538125"/>
    <lineage>
        <taxon>Eukaryota</taxon>
        <taxon>Metazoa</taxon>
        <taxon>Ecdysozoa</taxon>
        <taxon>Arthropoda</taxon>
        <taxon>Chelicerata</taxon>
        <taxon>Arachnida</taxon>
        <taxon>Araneae</taxon>
        <taxon>Araneomorphae</taxon>
        <taxon>Entelegynae</taxon>
        <taxon>Araneoidea</taxon>
        <taxon>Araneidae</taxon>
        <taxon>Caerostris</taxon>
    </lineage>
</organism>
<feature type="region of interest" description="Disordered" evidence="1">
    <location>
        <begin position="47"/>
        <end position="70"/>
    </location>
</feature>
<dbReference type="Proteomes" id="UP001054837">
    <property type="component" value="Unassembled WGS sequence"/>
</dbReference>
<name>A0AAV4QXI6_9ARAC</name>
<accession>A0AAV4QXI6</accession>
<comment type="caution">
    <text evidence="2">The sequence shown here is derived from an EMBL/GenBank/DDBJ whole genome shotgun (WGS) entry which is preliminary data.</text>
</comment>